<dbReference type="OrthoDB" id="5293556at2"/>
<evidence type="ECO:0000313" key="5">
    <source>
        <dbReference type="Proteomes" id="UP000316649"/>
    </source>
</evidence>
<dbReference type="Gene3D" id="1.10.357.10">
    <property type="entry name" value="Tetracycline Repressor, domain 2"/>
    <property type="match status" value="1"/>
</dbReference>
<dbReference type="AlphaFoldDB" id="A0A557RY29"/>
<dbReference type="PROSITE" id="PS50977">
    <property type="entry name" value="HTH_TETR_2"/>
    <property type="match status" value="1"/>
</dbReference>
<feature type="DNA-binding region" description="H-T-H motif" evidence="2">
    <location>
        <begin position="29"/>
        <end position="48"/>
    </location>
</feature>
<dbReference type="InterPro" id="IPR050624">
    <property type="entry name" value="HTH-type_Tx_Regulator"/>
</dbReference>
<dbReference type="PANTHER" id="PTHR43479">
    <property type="entry name" value="ACREF/ENVCD OPERON REPRESSOR-RELATED"/>
    <property type="match status" value="1"/>
</dbReference>
<dbReference type="EMBL" id="VMNH01000027">
    <property type="protein sequence ID" value="TVO70029.1"/>
    <property type="molecule type" value="Genomic_DNA"/>
</dbReference>
<dbReference type="PANTHER" id="PTHR43479:SF11">
    <property type="entry name" value="ACREF_ENVCD OPERON REPRESSOR-RELATED"/>
    <property type="match status" value="1"/>
</dbReference>
<dbReference type="InterPro" id="IPR009057">
    <property type="entry name" value="Homeodomain-like_sf"/>
</dbReference>
<dbReference type="InterPro" id="IPR001647">
    <property type="entry name" value="HTH_TetR"/>
</dbReference>
<organism evidence="4 5">
    <name type="scientific">Sedimenticola selenatireducens</name>
    <dbReference type="NCBI Taxonomy" id="191960"/>
    <lineage>
        <taxon>Bacteria</taxon>
        <taxon>Pseudomonadati</taxon>
        <taxon>Pseudomonadota</taxon>
        <taxon>Gammaproteobacteria</taxon>
        <taxon>Chromatiales</taxon>
        <taxon>Sedimenticolaceae</taxon>
        <taxon>Sedimenticola</taxon>
    </lineage>
</organism>
<dbReference type="InterPro" id="IPR041490">
    <property type="entry name" value="KstR2_TetR_C"/>
</dbReference>
<reference evidence="4 5" key="1">
    <citation type="submission" date="2019-07" db="EMBL/GenBank/DDBJ databases">
        <title>The pathways for chlorine oxyanion respiration interact through the shared metabolite chlorate.</title>
        <authorList>
            <person name="Barnum T.P."/>
            <person name="Cheng Y."/>
            <person name="Hill K.A."/>
            <person name="Lucas L.N."/>
            <person name="Carlson H.K."/>
            <person name="Coates J.D."/>
        </authorList>
    </citation>
    <scope>NUCLEOTIDE SEQUENCE [LARGE SCALE GENOMIC DNA]</scope>
    <source>
        <strain evidence="4 5">BK-1</strain>
    </source>
</reference>
<dbReference type="GO" id="GO:0003677">
    <property type="term" value="F:DNA binding"/>
    <property type="evidence" value="ECO:0007669"/>
    <property type="project" value="UniProtKB-UniRule"/>
</dbReference>
<dbReference type="RefSeq" id="WP_144360309.1">
    <property type="nucleotide sequence ID" value="NZ_VMNH01000027.1"/>
</dbReference>
<dbReference type="SUPFAM" id="SSF46689">
    <property type="entry name" value="Homeodomain-like"/>
    <property type="match status" value="1"/>
</dbReference>
<dbReference type="InterPro" id="IPR036271">
    <property type="entry name" value="Tet_transcr_reg_TetR-rel_C_sf"/>
</dbReference>
<proteinExistence type="predicted"/>
<evidence type="ECO:0000259" key="3">
    <source>
        <dbReference type="PROSITE" id="PS50977"/>
    </source>
</evidence>
<keyword evidence="5" id="KW-1185">Reference proteome</keyword>
<dbReference type="PRINTS" id="PR00455">
    <property type="entry name" value="HTHTETR"/>
</dbReference>
<name>A0A557RY29_9GAMM</name>
<sequence>MGKPTETRRTEIILAALEVAAERGLVATTTQAIASRVGIGQSTIFRHYNSRDELFAGAIDWIGSQLMMALEPYFSSSEPADVRLRGMVYQQLEFVSNNKGLPRILFSDSLHIGQPLLKQNVQRIMRNYSIRVIQLIQEGIETGRFDKKLNPEVTVRYLMMLIQGLLMRWSVFDFNFDLKAEAEPLWDFFSRALQPV</sequence>
<gene>
    <name evidence="4" type="ORF">FHP88_17055</name>
</gene>
<keyword evidence="1 2" id="KW-0238">DNA-binding</keyword>
<dbReference type="Proteomes" id="UP000316649">
    <property type="component" value="Unassembled WGS sequence"/>
</dbReference>
<evidence type="ECO:0000256" key="1">
    <source>
        <dbReference type="ARBA" id="ARBA00023125"/>
    </source>
</evidence>
<dbReference type="Pfam" id="PF17932">
    <property type="entry name" value="TetR_C_24"/>
    <property type="match status" value="1"/>
</dbReference>
<dbReference type="Pfam" id="PF00440">
    <property type="entry name" value="TetR_N"/>
    <property type="match status" value="1"/>
</dbReference>
<feature type="domain" description="HTH tetR-type" evidence="3">
    <location>
        <begin position="6"/>
        <end position="66"/>
    </location>
</feature>
<evidence type="ECO:0000313" key="4">
    <source>
        <dbReference type="EMBL" id="TVO70029.1"/>
    </source>
</evidence>
<dbReference type="SUPFAM" id="SSF48498">
    <property type="entry name" value="Tetracyclin repressor-like, C-terminal domain"/>
    <property type="match status" value="1"/>
</dbReference>
<protein>
    <submittedName>
        <fullName evidence="4">TetR/AcrR family transcriptional regulator</fullName>
    </submittedName>
</protein>
<accession>A0A557RY29</accession>
<comment type="caution">
    <text evidence="4">The sequence shown here is derived from an EMBL/GenBank/DDBJ whole genome shotgun (WGS) entry which is preliminary data.</text>
</comment>
<evidence type="ECO:0000256" key="2">
    <source>
        <dbReference type="PROSITE-ProRule" id="PRU00335"/>
    </source>
</evidence>